<sequence>MQGLKNFVIEFHDPQTNYADPPKDPSNELSHFEWGLRKFCFEKNQVISIALGDRELWFSLDPDICMLLEDGFPKKIASLKQGDRVELDFPESWVTIALIPEGDRLTCTVYEDALSQTQGERFELDRDRTVQTLTDFLDRLLAIAVREGYISEREKQDFTIADDGQRSPTDT</sequence>
<keyword evidence="2" id="KW-1185">Reference proteome</keyword>
<accession>A0A6H1TWU2</accession>
<protein>
    <submittedName>
        <fullName evidence="1">Uncharacterized protein</fullName>
    </submittedName>
</protein>
<dbReference type="KEGG" id="oxy:HCG48_08520"/>
<name>A0A6H1TWU2_9CYAN</name>
<evidence type="ECO:0000313" key="1">
    <source>
        <dbReference type="EMBL" id="QIZ70617.1"/>
    </source>
</evidence>
<reference evidence="1 2" key="1">
    <citation type="submission" date="2020-04" db="EMBL/GenBank/DDBJ databases">
        <authorList>
            <person name="Basu S."/>
            <person name="Maruthanayagam V."/>
            <person name="Chakraborty S."/>
            <person name="Pramanik A."/>
            <person name="Mukherjee J."/>
            <person name="Brink B."/>
        </authorList>
    </citation>
    <scope>NUCLEOTIDE SEQUENCE [LARGE SCALE GENOMIC DNA]</scope>
    <source>
        <strain evidence="1 2">AP17</strain>
    </source>
</reference>
<proteinExistence type="predicted"/>
<organism evidence="1 2">
    <name type="scientific">Oxynema aestuarii AP17</name>
    <dbReference type="NCBI Taxonomy" id="2064643"/>
    <lineage>
        <taxon>Bacteria</taxon>
        <taxon>Bacillati</taxon>
        <taxon>Cyanobacteriota</taxon>
        <taxon>Cyanophyceae</taxon>
        <taxon>Oscillatoriophycideae</taxon>
        <taxon>Oscillatoriales</taxon>
        <taxon>Oscillatoriaceae</taxon>
        <taxon>Oxynema</taxon>
        <taxon>Oxynema aestuarii</taxon>
    </lineage>
</organism>
<dbReference type="EMBL" id="CP051167">
    <property type="protein sequence ID" value="QIZ70617.1"/>
    <property type="molecule type" value="Genomic_DNA"/>
</dbReference>
<gene>
    <name evidence="1" type="ORF">HCG48_08520</name>
</gene>
<dbReference type="Proteomes" id="UP000500857">
    <property type="component" value="Chromosome"/>
</dbReference>
<dbReference type="RefSeq" id="WP_168568772.1">
    <property type="nucleotide sequence ID" value="NZ_CP051167.1"/>
</dbReference>
<evidence type="ECO:0000313" key="2">
    <source>
        <dbReference type="Proteomes" id="UP000500857"/>
    </source>
</evidence>
<dbReference type="AlphaFoldDB" id="A0A6H1TWU2"/>